<keyword evidence="2" id="KW-0812">Transmembrane</keyword>
<gene>
    <name evidence="3" type="ORF">JK361_11805</name>
</gene>
<feature type="compositionally biased region" description="Polar residues" evidence="1">
    <location>
        <begin position="252"/>
        <end position="261"/>
    </location>
</feature>
<evidence type="ECO:0000256" key="2">
    <source>
        <dbReference type="SAM" id="Phobius"/>
    </source>
</evidence>
<evidence type="ECO:0000313" key="4">
    <source>
        <dbReference type="Proteomes" id="UP000621386"/>
    </source>
</evidence>
<organism evidence="3 4">
    <name type="scientific">Streptomyces musisoli</name>
    <dbReference type="NCBI Taxonomy" id="2802280"/>
    <lineage>
        <taxon>Bacteria</taxon>
        <taxon>Bacillati</taxon>
        <taxon>Actinomycetota</taxon>
        <taxon>Actinomycetes</taxon>
        <taxon>Kitasatosporales</taxon>
        <taxon>Streptomycetaceae</taxon>
        <taxon>Streptomyces</taxon>
    </lineage>
</organism>
<reference evidence="3 4" key="1">
    <citation type="submission" date="2021-01" db="EMBL/GenBank/DDBJ databases">
        <title>WGS of actinomycetes isolated from Thailand.</title>
        <authorList>
            <person name="Thawai C."/>
        </authorList>
    </citation>
    <scope>NUCLEOTIDE SEQUENCE [LARGE SCALE GENOMIC DNA]</scope>
    <source>
        <strain evidence="3 4">CH5-8</strain>
    </source>
</reference>
<keyword evidence="2" id="KW-1133">Transmembrane helix</keyword>
<feature type="compositionally biased region" description="Low complexity" evidence="1">
    <location>
        <begin position="239"/>
        <end position="251"/>
    </location>
</feature>
<feature type="compositionally biased region" description="Acidic residues" evidence="1">
    <location>
        <begin position="196"/>
        <end position="206"/>
    </location>
</feature>
<protein>
    <recommendedName>
        <fullName evidence="5">Gram-positive cocci surface proteins LPxTG domain-containing protein</fullName>
    </recommendedName>
</protein>
<keyword evidence="2" id="KW-0472">Membrane</keyword>
<sequence>MPAAAKPAAVEPAAADPAAAKPAAAVPAAVQPACAGADARAFPLATRIRGGPGSYVAGGGYGTWYIDLTNTTRLTCAGVHPVVVLVDAKRALRANQPQLDFYDGSRALPVAFETTDANELVGVLDAPGFGGFTVPPGKTVSVRVRLALTSDTAPDEVTVSAAAVQRRDGDGEWVGESDAYRFAIAKEEGERQDTGDTQDTEEAEEAQDGRETQDAQDAQDVPGRQDAQDASGTPTASSGGVTPTPAVTGTPDSSPSLTQEAGEQAWQLAGTGPGLALGLLAVVVALSGLGAAAFLLARGRR</sequence>
<keyword evidence="4" id="KW-1185">Reference proteome</keyword>
<evidence type="ECO:0000256" key="1">
    <source>
        <dbReference type="SAM" id="MobiDB-lite"/>
    </source>
</evidence>
<feature type="region of interest" description="Disordered" evidence="1">
    <location>
        <begin position="186"/>
        <end position="262"/>
    </location>
</feature>
<name>A0ABS1NZ33_9ACTN</name>
<dbReference type="Proteomes" id="UP000621386">
    <property type="component" value="Unassembled WGS sequence"/>
</dbReference>
<dbReference type="EMBL" id="JAERRH010000003">
    <property type="protein sequence ID" value="MBL1105264.1"/>
    <property type="molecule type" value="Genomic_DNA"/>
</dbReference>
<feature type="transmembrane region" description="Helical" evidence="2">
    <location>
        <begin position="275"/>
        <end position="297"/>
    </location>
</feature>
<comment type="caution">
    <text evidence="3">The sequence shown here is derived from an EMBL/GenBank/DDBJ whole genome shotgun (WGS) entry which is preliminary data.</text>
</comment>
<proteinExistence type="predicted"/>
<feature type="compositionally biased region" description="Polar residues" evidence="1">
    <location>
        <begin position="228"/>
        <end position="238"/>
    </location>
</feature>
<accession>A0ABS1NZ33</accession>
<evidence type="ECO:0008006" key="5">
    <source>
        <dbReference type="Google" id="ProtNLM"/>
    </source>
</evidence>
<evidence type="ECO:0000313" key="3">
    <source>
        <dbReference type="EMBL" id="MBL1105264.1"/>
    </source>
</evidence>